<reference evidence="1" key="1">
    <citation type="submission" date="2019-02" db="EMBL/GenBank/DDBJ databases">
        <authorList>
            <person name="Gruber-Vodicka R. H."/>
            <person name="Seah K. B. B."/>
        </authorList>
    </citation>
    <scope>NUCLEOTIDE SEQUENCE</scope>
    <source>
        <strain evidence="1">BECK_BZ131</strain>
    </source>
</reference>
<proteinExistence type="predicted"/>
<dbReference type="AlphaFoldDB" id="A0A450U4K2"/>
<dbReference type="EMBL" id="CAADFE010000200">
    <property type="protein sequence ID" value="VFJ78740.1"/>
    <property type="molecule type" value="Genomic_DNA"/>
</dbReference>
<name>A0A450U4K2_9GAMM</name>
<evidence type="ECO:0000313" key="1">
    <source>
        <dbReference type="EMBL" id="VFJ78740.1"/>
    </source>
</evidence>
<protein>
    <submittedName>
        <fullName evidence="1">Uncharacterized protein</fullName>
    </submittedName>
</protein>
<organism evidence="1">
    <name type="scientific">Candidatus Kentrum sp. FW</name>
    <dbReference type="NCBI Taxonomy" id="2126338"/>
    <lineage>
        <taxon>Bacteria</taxon>
        <taxon>Pseudomonadati</taxon>
        <taxon>Pseudomonadota</taxon>
        <taxon>Gammaproteobacteria</taxon>
        <taxon>Candidatus Kentrum</taxon>
    </lineage>
</organism>
<accession>A0A450U4K2</accession>
<sequence>MASEKERNSTYDFLYIDYERVHSFLNQRGEFHSLEGNEETIRVEKSRAHGGSIGLSKTNVELGTVNSSDRSKTFRYNTYWHNVFEFLDNLTGFNKSNRRHSINEIAMLTGKLSILDTEISKRYFDKASENFVQADSPKNDNEPNAVETAGLFSIMNGIFFSITSKGMNYWGFLKRDSILTDPVLLNIKYGLCVGKGWTCVSIIDIIPKESENMPHSRLIGTEKIMEENFMDILDELRKIVGKPIGFIGITPLLIFRKITT</sequence>
<gene>
    <name evidence="1" type="ORF">BECKFW1821C_GA0114237_12003</name>
</gene>